<feature type="region of interest" description="Disordered" evidence="1">
    <location>
        <begin position="1"/>
        <end position="74"/>
    </location>
</feature>
<evidence type="ECO:0000256" key="1">
    <source>
        <dbReference type="SAM" id="MobiDB-lite"/>
    </source>
</evidence>
<dbReference type="EMBL" id="JAYMGO010000012">
    <property type="protein sequence ID" value="KAL1264700.1"/>
    <property type="molecule type" value="Genomic_DNA"/>
</dbReference>
<gene>
    <name evidence="2" type="ORF">QQF64_005055</name>
</gene>
<protein>
    <submittedName>
        <fullName evidence="2">Uncharacterized protein</fullName>
    </submittedName>
</protein>
<sequence length="74" mass="8524">MITPLLSQAAVGQRLREDSLRELQRGRPGLTRDGHVEQERRPTNEGLPQQLAFHSKCRTKRTKKREGKNNNEGF</sequence>
<reference evidence="2 3" key="1">
    <citation type="submission" date="2023-09" db="EMBL/GenBank/DDBJ databases">
        <authorList>
            <person name="Wang M."/>
        </authorList>
    </citation>
    <scope>NUCLEOTIDE SEQUENCE [LARGE SCALE GENOMIC DNA]</scope>
    <source>
        <strain evidence="2">GT-2023</strain>
        <tissue evidence="2">Liver</tissue>
    </source>
</reference>
<keyword evidence="3" id="KW-1185">Reference proteome</keyword>
<organism evidence="2 3">
    <name type="scientific">Cirrhinus molitorella</name>
    <name type="common">mud carp</name>
    <dbReference type="NCBI Taxonomy" id="172907"/>
    <lineage>
        <taxon>Eukaryota</taxon>
        <taxon>Metazoa</taxon>
        <taxon>Chordata</taxon>
        <taxon>Craniata</taxon>
        <taxon>Vertebrata</taxon>
        <taxon>Euteleostomi</taxon>
        <taxon>Actinopterygii</taxon>
        <taxon>Neopterygii</taxon>
        <taxon>Teleostei</taxon>
        <taxon>Ostariophysi</taxon>
        <taxon>Cypriniformes</taxon>
        <taxon>Cyprinidae</taxon>
        <taxon>Labeoninae</taxon>
        <taxon>Labeonini</taxon>
        <taxon>Cirrhinus</taxon>
    </lineage>
</organism>
<accession>A0ABR3MJB7</accession>
<feature type="compositionally biased region" description="Basic and acidic residues" evidence="1">
    <location>
        <begin position="14"/>
        <end position="43"/>
    </location>
</feature>
<feature type="compositionally biased region" description="Basic residues" evidence="1">
    <location>
        <begin position="55"/>
        <end position="66"/>
    </location>
</feature>
<name>A0ABR3MJB7_9TELE</name>
<dbReference type="Proteomes" id="UP001558613">
    <property type="component" value="Unassembled WGS sequence"/>
</dbReference>
<comment type="caution">
    <text evidence="2">The sequence shown here is derived from an EMBL/GenBank/DDBJ whole genome shotgun (WGS) entry which is preliminary data.</text>
</comment>
<evidence type="ECO:0000313" key="3">
    <source>
        <dbReference type="Proteomes" id="UP001558613"/>
    </source>
</evidence>
<proteinExistence type="predicted"/>
<evidence type="ECO:0000313" key="2">
    <source>
        <dbReference type="EMBL" id="KAL1264700.1"/>
    </source>
</evidence>